<dbReference type="Proteomes" id="UP000279799">
    <property type="component" value="Chromosome"/>
</dbReference>
<comment type="subunit">
    <text evidence="6">Homodimer; the beta-strands of each monomer intercalate to form a hydrophobic core, while the alpha-helices form wings that extend away from the core.</text>
</comment>
<dbReference type="EMBL" id="LR134510">
    <property type="protein sequence ID" value="VEJ09104.1"/>
    <property type="molecule type" value="Genomic_DNA"/>
</dbReference>
<keyword evidence="2 6" id="KW-0678">Repressor</keyword>
<keyword evidence="8" id="KW-1185">Reference proteome</keyword>
<organism evidence="7 8">
    <name type="scientific">Actinobacillus delphinicola</name>
    <dbReference type="NCBI Taxonomy" id="51161"/>
    <lineage>
        <taxon>Bacteria</taxon>
        <taxon>Pseudomonadati</taxon>
        <taxon>Pseudomonadota</taxon>
        <taxon>Gammaproteobacteria</taxon>
        <taxon>Pasteurellales</taxon>
        <taxon>Pasteurellaceae</taxon>
        <taxon>Actinobacillus</taxon>
    </lineage>
</organism>
<dbReference type="GO" id="GO:0048027">
    <property type="term" value="F:mRNA 5'-UTR binding"/>
    <property type="evidence" value="ECO:0007669"/>
    <property type="project" value="UniProtKB-UniRule"/>
</dbReference>
<dbReference type="SUPFAM" id="SSF117130">
    <property type="entry name" value="CsrA-like"/>
    <property type="match status" value="1"/>
</dbReference>
<dbReference type="Gene3D" id="2.60.40.4380">
    <property type="entry name" value="Translational regulator CsrA"/>
    <property type="match status" value="1"/>
</dbReference>
<comment type="function">
    <text evidence="6">A key translational regulator that binds mRNA to regulate translation initiation and/or mRNA stability. Mediates global changes in gene expression, shifting from rapid growth to stress survival by linking envelope stress, the stringent response and the catabolite repression systems. Usually binds in the 5'-UTR; binding at or near the Shine-Dalgarno sequence prevents ribosome-binding, repressing translation, binding elsewhere in the 5'-UTR can activate translation and/or stabilize the mRNA. Its function is antagonized by small RNA(s).</text>
</comment>
<dbReference type="NCBIfam" id="NF002469">
    <property type="entry name" value="PRK01712.1"/>
    <property type="match status" value="1"/>
</dbReference>
<dbReference type="InterPro" id="IPR003751">
    <property type="entry name" value="CsrA"/>
</dbReference>
<evidence type="ECO:0000313" key="8">
    <source>
        <dbReference type="Proteomes" id="UP000279799"/>
    </source>
</evidence>
<protein>
    <recommendedName>
        <fullName evidence="6">Translational regulator CsrA</fullName>
    </recommendedName>
    <alternativeName>
        <fullName evidence="6">Carbon storage regulator</fullName>
    </alternativeName>
</protein>
<dbReference type="OrthoDB" id="9809061at2"/>
<dbReference type="RefSeq" id="WP_126598751.1">
    <property type="nucleotide sequence ID" value="NZ_LR134510.1"/>
</dbReference>
<keyword evidence="5 6" id="KW-0010">Activator</keyword>
<evidence type="ECO:0000256" key="3">
    <source>
        <dbReference type="ARBA" id="ARBA00022845"/>
    </source>
</evidence>
<proteinExistence type="inferred from homology"/>
<comment type="similarity">
    <text evidence="6">Belongs to the CsrA/RsmA family.</text>
</comment>
<dbReference type="NCBIfam" id="TIGR00202">
    <property type="entry name" value="csrA"/>
    <property type="match status" value="1"/>
</dbReference>
<dbReference type="FunFam" id="2.60.40.4380:FF:000002">
    <property type="entry name" value="Translational regulator CsrA"/>
    <property type="match status" value="1"/>
</dbReference>
<dbReference type="PANTHER" id="PTHR34984">
    <property type="entry name" value="CARBON STORAGE REGULATOR"/>
    <property type="match status" value="1"/>
</dbReference>
<sequence>MLILSRRVGERFLIGDNIIVTVLGVSGCNVKLGIEAPKETEIYREELYAKIQQQKESETQKSE</sequence>
<dbReference type="PANTHER" id="PTHR34984:SF1">
    <property type="entry name" value="CARBON STORAGE REGULATOR"/>
    <property type="match status" value="1"/>
</dbReference>
<dbReference type="InterPro" id="IPR036107">
    <property type="entry name" value="CsrA_sf"/>
</dbReference>
<name>A0A448TSU0_9PAST</name>
<evidence type="ECO:0000313" key="7">
    <source>
        <dbReference type="EMBL" id="VEJ09104.1"/>
    </source>
</evidence>
<dbReference type="KEGG" id="adp:NCTC12871_00538"/>
<keyword evidence="1 6" id="KW-0963">Cytoplasm</keyword>
<evidence type="ECO:0000256" key="2">
    <source>
        <dbReference type="ARBA" id="ARBA00022491"/>
    </source>
</evidence>
<dbReference type="GO" id="GO:0006109">
    <property type="term" value="P:regulation of carbohydrate metabolic process"/>
    <property type="evidence" value="ECO:0007669"/>
    <property type="project" value="UniProtKB-UniRule"/>
</dbReference>
<evidence type="ECO:0000256" key="4">
    <source>
        <dbReference type="ARBA" id="ARBA00022884"/>
    </source>
</evidence>
<dbReference type="PROSITE" id="PS51257">
    <property type="entry name" value="PROKAR_LIPOPROTEIN"/>
    <property type="match status" value="1"/>
</dbReference>
<dbReference type="HAMAP" id="MF_00167">
    <property type="entry name" value="CsrA"/>
    <property type="match status" value="1"/>
</dbReference>
<dbReference type="GO" id="GO:0005829">
    <property type="term" value="C:cytosol"/>
    <property type="evidence" value="ECO:0007669"/>
    <property type="project" value="TreeGrafter"/>
</dbReference>
<keyword evidence="3 6" id="KW-0810">Translation regulation</keyword>
<comment type="subcellular location">
    <subcellularLocation>
        <location evidence="6">Cytoplasm</location>
    </subcellularLocation>
</comment>
<dbReference type="GO" id="GO:0006402">
    <property type="term" value="P:mRNA catabolic process"/>
    <property type="evidence" value="ECO:0007669"/>
    <property type="project" value="InterPro"/>
</dbReference>
<gene>
    <name evidence="6 7" type="primary">csrA</name>
    <name evidence="7" type="ORF">NCTC12871_00538</name>
</gene>
<dbReference type="GO" id="GO:0045948">
    <property type="term" value="P:positive regulation of translational initiation"/>
    <property type="evidence" value="ECO:0007669"/>
    <property type="project" value="UniProtKB-UniRule"/>
</dbReference>
<dbReference type="GO" id="GO:0045947">
    <property type="term" value="P:negative regulation of translational initiation"/>
    <property type="evidence" value="ECO:0007669"/>
    <property type="project" value="UniProtKB-UniRule"/>
</dbReference>
<reference evidence="7 8" key="1">
    <citation type="submission" date="2018-12" db="EMBL/GenBank/DDBJ databases">
        <authorList>
            <consortium name="Pathogen Informatics"/>
        </authorList>
    </citation>
    <scope>NUCLEOTIDE SEQUENCE [LARGE SCALE GENOMIC DNA]</scope>
    <source>
        <strain evidence="7 8">NCTC12871</strain>
    </source>
</reference>
<dbReference type="Pfam" id="PF02599">
    <property type="entry name" value="CsrA"/>
    <property type="match status" value="1"/>
</dbReference>
<dbReference type="AlphaFoldDB" id="A0A448TSU0"/>
<accession>A0A448TSU0</accession>
<evidence type="ECO:0000256" key="1">
    <source>
        <dbReference type="ARBA" id="ARBA00022490"/>
    </source>
</evidence>
<evidence type="ECO:0000256" key="6">
    <source>
        <dbReference type="HAMAP-Rule" id="MF_00167"/>
    </source>
</evidence>
<keyword evidence="4 6" id="KW-0694">RNA-binding</keyword>
<evidence type="ECO:0000256" key="5">
    <source>
        <dbReference type="ARBA" id="ARBA00023159"/>
    </source>
</evidence>